<comment type="caution">
    <text evidence="4">The sequence shown here is derived from an EMBL/GenBank/DDBJ whole genome shotgun (WGS) entry which is preliminary data.</text>
</comment>
<feature type="transmembrane region" description="Helical" evidence="3">
    <location>
        <begin position="390"/>
        <end position="410"/>
    </location>
</feature>
<evidence type="ECO:0000256" key="2">
    <source>
        <dbReference type="ARBA" id="ARBA00006727"/>
    </source>
</evidence>
<reference evidence="4 5" key="1">
    <citation type="journal article" date="2018" name="MBio">
        <title>Comparative Genomics Reveals the Core Gene Toolbox for the Fungus-Insect Symbiosis.</title>
        <authorList>
            <person name="Wang Y."/>
            <person name="Stata M."/>
            <person name="Wang W."/>
            <person name="Stajich J.E."/>
            <person name="White M.M."/>
            <person name="Moncalvo J.M."/>
        </authorList>
    </citation>
    <scope>NUCLEOTIDE SEQUENCE [LARGE SCALE GENOMIC DNA]</scope>
    <source>
        <strain evidence="4 5">AUS-126-30</strain>
    </source>
</reference>
<organism evidence="4 5">
    <name type="scientific">Smittium angustum</name>
    <dbReference type="NCBI Taxonomy" id="133377"/>
    <lineage>
        <taxon>Eukaryota</taxon>
        <taxon>Fungi</taxon>
        <taxon>Fungi incertae sedis</taxon>
        <taxon>Zoopagomycota</taxon>
        <taxon>Kickxellomycotina</taxon>
        <taxon>Harpellomycetes</taxon>
        <taxon>Harpellales</taxon>
        <taxon>Legeriomycetaceae</taxon>
        <taxon>Smittium</taxon>
    </lineage>
</organism>
<dbReference type="GO" id="GO:0016020">
    <property type="term" value="C:membrane"/>
    <property type="evidence" value="ECO:0007669"/>
    <property type="project" value="UniProtKB-SubCell"/>
</dbReference>
<keyword evidence="3" id="KW-0472">Membrane</keyword>
<name>A0A2U1J3I8_SMIAN</name>
<comment type="similarity">
    <text evidence="2">Belongs to the major facilitator superfamily. Monocarboxylate porter (TC 2.A.1.13) family.</text>
</comment>
<proteinExistence type="inferred from homology"/>
<comment type="subcellular location">
    <subcellularLocation>
        <location evidence="1">Membrane</location>
        <topology evidence="1">Multi-pass membrane protein</topology>
    </subcellularLocation>
</comment>
<dbReference type="SUPFAM" id="SSF103473">
    <property type="entry name" value="MFS general substrate transporter"/>
    <property type="match status" value="1"/>
</dbReference>
<dbReference type="InterPro" id="IPR011701">
    <property type="entry name" value="MFS"/>
</dbReference>
<dbReference type="PANTHER" id="PTHR11360:SF315">
    <property type="entry name" value="TRANSPORTER MCH2-RELATED"/>
    <property type="match status" value="1"/>
</dbReference>
<dbReference type="PANTHER" id="PTHR11360">
    <property type="entry name" value="MONOCARBOXYLATE TRANSPORTER"/>
    <property type="match status" value="1"/>
</dbReference>
<dbReference type="GO" id="GO:0022857">
    <property type="term" value="F:transmembrane transporter activity"/>
    <property type="evidence" value="ECO:0007669"/>
    <property type="project" value="InterPro"/>
</dbReference>
<dbReference type="InterPro" id="IPR036259">
    <property type="entry name" value="MFS_trans_sf"/>
</dbReference>
<dbReference type="InterPro" id="IPR050327">
    <property type="entry name" value="Proton-linked_MCT"/>
</dbReference>
<feature type="transmembrane region" description="Helical" evidence="3">
    <location>
        <begin position="295"/>
        <end position="313"/>
    </location>
</feature>
<feature type="transmembrane region" description="Helical" evidence="3">
    <location>
        <begin position="156"/>
        <end position="175"/>
    </location>
</feature>
<feature type="transmembrane region" description="Helical" evidence="3">
    <location>
        <begin position="228"/>
        <end position="253"/>
    </location>
</feature>
<feature type="transmembrane region" description="Helical" evidence="3">
    <location>
        <begin position="27"/>
        <end position="49"/>
    </location>
</feature>
<feature type="transmembrane region" description="Helical" evidence="3">
    <location>
        <begin position="358"/>
        <end position="378"/>
    </location>
</feature>
<dbReference type="Gene3D" id="1.20.1250.20">
    <property type="entry name" value="MFS general substrate transporter like domains"/>
    <property type="match status" value="2"/>
</dbReference>
<keyword evidence="5" id="KW-1185">Reference proteome</keyword>
<keyword evidence="3" id="KW-1133">Transmembrane helix</keyword>
<evidence type="ECO:0000313" key="4">
    <source>
        <dbReference type="EMBL" id="PVZ99646.1"/>
    </source>
</evidence>
<feature type="transmembrane region" description="Helical" evidence="3">
    <location>
        <begin position="129"/>
        <end position="149"/>
    </location>
</feature>
<dbReference type="Pfam" id="PF07690">
    <property type="entry name" value="MFS_1"/>
    <property type="match status" value="1"/>
</dbReference>
<feature type="transmembrane region" description="Helical" evidence="3">
    <location>
        <begin position="187"/>
        <end position="207"/>
    </location>
</feature>
<dbReference type="AlphaFoldDB" id="A0A2U1J3I8"/>
<feature type="transmembrane region" description="Helical" evidence="3">
    <location>
        <begin position="265"/>
        <end position="283"/>
    </location>
</feature>
<gene>
    <name evidence="4" type="ORF">BB558_004298</name>
</gene>
<accession>A0A2U1J3I8</accession>
<keyword evidence="3" id="KW-0812">Transmembrane</keyword>
<evidence type="ECO:0000313" key="5">
    <source>
        <dbReference type="Proteomes" id="UP000245591"/>
    </source>
</evidence>
<protein>
    <recommendedName>
        <fullName evidence="6">Major facilitator superfamily (MFS) profile domain-containing protein</fullName>
    </recommendedName>
</protein>
<evidence type="ECO:0008006" key="6">
    <source>
        <dbReference type="Google" id="ProtNLM"/>
    </source>
</evidence>
<dbReference type="EMBL" id="MBFU01000405">
    <property type="protein sequence ID" value="PVZ99646.1"/>
    <property type="molecule type" value="Genomic_DNA"/>
</dbReference>
<evidence type="ECO:0000256" key="3">
    <source>
        <dbReference type="SAM" id="Phobius"/>
    </source>
</evidence>
<sequence length="426" mass="46491">MSENAVSNNKPEKIVLETQEPPRDKGYAWVVLVCSTINAVFARGSFTAFGVFQTYYLKVMFANERAENVAWIATCTVSMILGGGIFASKIVRRLGIRKTNLLASFIALTGMVGASFCTEIWQLALTQGVIFGFGSSIIVNVYMSTLTMWFDKHRSVAISISSSGSVLGGIILIPLVNKLIAVASIQWAFRVYGMMFFVCTGICGILMKPRIPYKPLDKIVDFKLLKDPVALPLSLGGFFMEIGVYTMILYFPSSMIDNTGTSRELATSLFMIYNLSSVVGRLVSGFLSKRFDPSLIVAIGHITSAALMMGMWFGTKSFAVYVSFMVIFGIIAAPYFALSPVIAASNFNIETVAHVNGLAYLFNGAALFSSIPTIGVVYQKLGHRSSYQQIIAIAAASYVVSTGCMVYILYASKKRKSKADNNEVQL</sequence>
<feature type="transmembrane region" description="Helical" evidence="3">
    <location>
        <begin position="100"/>
        <end position="123"/>
    </location>
</feature>
<feature type="transmembrane region" description="Helical" evidence="3">
    <location>
        <begin position="69"/>
        <end position="88"/>
    </location>
</feature>
<dbReference type="Proteomes" id="UP000245591">
    <property type="component" value="Unassembled WGS sequence"/>
</dbReference>
<feature type="transmembrane region" description="Helical" evidence="3">
    <location>
        <begin position="319"/>
        <end position="338"/>
    </location>
</feature>
<evidence type="ECO:0000256" key="1">
    <source>
        <dbReference type="ARBA" id="ARBA00004141"/>
    </source>
</evidence>